<comment type="caution">
    <text evidence="7">The sequence shown here is derived from an EMBL/GenBank/DDBJ whole genome shotgun (WGS) entry which is preliminary data.</text>
</comment>
<sequence>MTKKAPSINKRDVYQNCLDYLRCYIVDLTMVQEETFNHLKDEFKPEHVCEPTSSPKYLTAIKKFVSAHSKIKVYRDIMKCYRLWKEKLQPVIGDGSRKNSYAELPLRLAACFFLNGDYYKALLCLRHSIHLEPKSLIPRILALRWSAYLGEWEMAEMALAFEEAKPPKKNGMDDHLVEQLVSMTEVVKAYVDFNRDQRTRAISAKTILIATEKVNADVRTTFPVFETQAFVNWIAAHLPKVASFKVGNLELFDTFNCLHRAVLKAESVMKNRMPGIQKEEIPLDLKKMASDPLDFLKACSSFAESCDLRRDYAIELLNVGMVRDAAAISQVGLWCAVKTGVLFRIQQFVNVNVLIRSCVVQQEFKKDLTVCMDIMHIIYASDNSASKLPFVCFKKKPLFEVELPDDDFTGPCTSTPVANKSSARAIHRSIAASLAESFEELRLESAKTPLRCKSPGRIASKLIDSFHELTLSETMCSLHELSESCDCNTCELCNTNYNAAFEYWMSSFLNESMSNESMQCLEKKFQTLRSCVAAEQCAVLGRKVKPRPPSIMCETFAMCAIRWLRSLEDSGWDRDDSTLKTFRQQIITSALKVCSYSSVRTICYRLAISQLERIQKVLRPTHYDWMMGASLANKVMSTVAQYLFSPICRTLNPSDCEGSEEQKELDEAVIADAWTEYASYCHLLYRDWRFPICSFLGEYSKCPWEEAMMWSESIMLTTRQHSRLLSGKMSGFAFSQPTLFKKMVEKLPSDFTLVHLAMSHDGSLHLIKIHKDREPIVIPLAPKSKVDLVKSLMDKIIDENARTSCLGKVTKDARAFWAARRAVDRDLKNLIPRVQEILLGPAAPLMLPSMSLNRKGLSIAKCLVDASQSSDGSRLPLSYAKELVSLAAKLEKAEWACIVERICDFVGLSSRKEAIQEFFPKIATATVNGGITSDSGPCYTFLIVCPDLTTFPWEVIPVFRNSPYVARIPSIHALFQTLRMRKEVPVAVNASNAFYILDPDNNLGDTQRRITDYVSKFGWNGVVGKIPDPEVVKEALRARDVFFYMGHGSGSRYFSRRVISENTINAVSVLMGCGSVKLTPLGWGMDGKSSVHDYTVAQCPSVVGCLWTVTDGEIDRYFMALVDLCFSSDGNRTLTGTDGSCSRLRLLVEAMHRARDKCKLPYLTGASVVSYGIPRPIPILKLQFHHRQIVCNYRLCPGGKTYVNTFFLPQHCAEESKQRRDCIVRKKHAATPIQLLRGSEVKLVNTGDENKHFPEVYYQFIDPKGNKGLVGTTAVTNQRSIVRTQRNLLPTAPDLLEGDKTVR</sequence>
<evidence type="ECO:0000256" key="4">
    <source>
        <dbReference type="ARBA" id="ARBA00022829"/>
    </source>
</evidence>
<keyword evidence="4" id="KW-0159">Chromosome partition</keyword>
<keyword evidence="3" id="KW-0378">Hydrolase</keyword>
<keyword evidence="5" id="KW-0802">TPR repeat</keyword>
<evidence type="ECO:0000259" key="6">
    <source>
        <dbReference type="PROSITE" id="PS51700"/>
    </source>
</evidence>
<protein>
    <recommendedName>
        <fullName evidence="2">separase</fullName>
        <ecNumber evidence="2">3.4.22.49</ecNumber>
    </recommendedName>
</protein>
<evidence type="ECO:0000313" key="8">
    <source>
        <dbReference type="Proteomes" id="UP001303046"/>
    </source>
</evidence>
<dbReference type="PANTHER" id="PTHR12792:SF0">
    <property type="entry name" value="SEPARIN"/>
    <property type="match status" value="1"/>
</dbReference>
<evidence type="ECO:0000256" key="2">
    <source>
        <dbReference type="ARBA" id="ARBA00012489"/>
    </source>
</evidence>
<dbReference type="InterPro" id="IPR019734">
    <property type="entry name" value="TPR_rpt"/>
</dbReference>
<dbReference type="PROSITE" id="PS51700">
    <property type="entry name" value="SEPARIN"/>
    <property type="match status" value="1"/>
</dbReference>
<feature type="domain" description="Peptidase C50" evidence="6">
    <location>
        <begin position="990"/>
        <end position="1084"/>
    </location>
</feature>
<comment type="catalytic activity">
    <reaction evidence="1">
        <text>All bonds known to be hydrolyzed by this endopeptidase have arginine in P1 and an acidic residue in P4. P6 is often occupied by an acidic residue or by a hydroxy-amino-acid residue, the phosphorylation of which enhances cleavage.</text>
        <dbReference type="EC" id="3.4.22.49"/>
    </reaction>
</comment>
<feature type="repeat" description="TPR" evidence="5">
    <location>
        <begin position="102"/>
        <end position="135"/>
    </location>
</feature>
<accession>A0ABR1DKB0</accession>
<dbReference type="Proteomes" id="UP001303046">
    <property type="component" value="Unassembled WGS sequence"/>
</dbReference>
<evidence type="ECO:0000313" key="7">
    <source>
        <dbReference type="EMBL" id="KAK6750898.1"/>
    </source>
</evidence>
<evidence type="ECO:0000256" key="5">
    <source>
        <dbReference type="PROSITE-ProRule" id="PRU00339"/>
    </source>
</evidence>
<dbReference type="InterPro" id="IPR005314">
    <property type="entry name" value="Peptidase_C50"/>
</dbReference>
<dbReference type="InterPro" id="IPR030397">
    <property type="entry name" value="SEPARIN_core_dom"/>
</dbReference>
<proteinExistence type="predicted"/>
<evidence type="ECO:0000256" key="3">
    <source>
        <dbReference type="ARBA" id="ARBA00022801"/>
    </source>
</evidence>
<dbReference type="EC" id="3.4.22.49" evidence="2"/>
<keyword evidence="8" id="KW-1185">Reference proteome</keyword>
<dbReference type="EMBL" id="JAVFWL010000004">
    <property type="protein sequence ID" value="KAK6750898.1"/>
    <property type="molecule type" value="Genomic_DNA"/>
</dbReference>
<dbReference type="Pfam" id="PF03568">
    <property type="entry name" value="Separin_C"/>
    <property type="match status" value="1"/>
</dbReference>
<evidence type="ECO:0000256" key="1">
    <source>
        <dbReference type="ARBA" id="ARBA00000451"/>
    </source>
</evidence>
<dbReference type="PANTHER" id="PTHR12792">
    <property type="entry name" value="EXTRA SPINDLE POLES 1-RELATED"/>
    <property type="match status" value="1"/>
</dbReference>
<reference evidence="7 8" key="1">
    <citation type="submission" date="2023-08" db="EMBL/GenBank/DDBJ databases">
        <title>A Necator americanus chromosomal reference genome.</title>
        <authorList>
            <person name="Ilik V."/>
            <person name="Petrzelkova K.J."/>
            <person name="Pardy F."/>
            <person name="Fuh T."/>
            <person name="Niatou-Singa F.S."/>
            <person name="Gouil Q."/>
            <person name="Baker L."/>
            <person name="Ritchie M.E."/>
            <person name="Jex A.R."/>
            <person name="Gazzola D."/>
            <person name="Li H."/>
            <person name="Toshio Fujiwara R."/>
            <person name="Zhan B."/>
            <person name="Aroian R.V."/>
            <person name="Pafco B."/>
            <person name="Schwarz E.M."/>
        </authorList>
    </citation>
    <scope>NUCLEOTIDE SEQUENCE [LARGE SCALE GENOMIC DNA]</scope>
    <source>
        <strain evidence="7 8">Aroian</strain>
        <tissue evidence="7">Whole animal</tissue>
    </source>
</reference>
<name>A0ABR1DKB0_NECAM</name>
<dbReference type="PROSITE" id="PS50005">
    <property type="entry name" value="TPR"/>
    <property type="match status" value="1"/>
</dbReference>
<organism evidence="7 8">
    <name type="scientific">Necator americanus</name>
    <name type="common">Human hookworm</name>
    <dbReference type="NCBI Taxonomy" id="51031"/>
    <lineage>
        <taxon>Eukaryota</taxon>
        <taxon>Metazoa</taxon>
        <taxon>Ecdysozoa</taxon>
        <taxon>Nematoda</taxon>
        <taxon>Chromadorea</taxon>
        <taxon>Rhabditida</taxon>
        <taxon>Rhabditina</taxon>
        <taxon>Rhabditomorpha</taxon>
        <taxon>Strongyloidea</taxon>
        <taxon>Ancylostomatidae</taxon>
        <taxon>Bunostominae</taxon>
        <taxon>Necator</taxon>
    </lineage>
</organism>
<gene>
    <name evidence="7" type="primary">Necator_chrIV.g16002</name>
    <name evidence="7" type="ORF">RB195_002706</name>
</gene>